<feature type="region of interest" description="Disordered" evidence="1">
    <location>
        <begin position="573"/>
        <end position="594"/>
    </location>
</feature>
<protein>
    <submittedName>
        <fullName evidence="2">Uncharacterized protein</fullName>
    </submittedName>
</protein>
<accession>A0A251R9J4</accession>
<sequence>MELRSCTHLHFIQALKGGLPVKTLNVARGRPVLKFKKLIDICETLDAKNGDLFPAIPPKDEFRGLFMDRDWVMGESTRNCTVRNITIKTEREDSGFNSSDNNDGRDDLDGFGNMTLKQIKETCKSKKRKRSKSVDLNKKLEMCCPIKQEYSELQTDEEDCDLIEPLSNWKVKLSKKANAKTKSKRVKNCVSTVSQSAILTTKLEHIPSEPETFQFSQDVPTPVFDIKVEVPETDSSDFQNTTCFLGNTSLACDNQAGYCEVMPNELPETAADCVSRTGLPISLTKESQICGVDEDWYEDMEYDNPTPIQILTTSGWDIIKADDPEITSYQCFDFPLLEYNIEGHITDLVHPDIFIEAISSSQDHNFDTHETLSSEDERLYQTNSETQVQMSNMAVDDSFQCRGPINVTDGCLPEPDNRADVTSNVEASASSISDCGLGSGSCLVSAAADSPMAEEEKQSQTFPCAVAERNLSPGIFSSDGNDELTTLVNGGSPELKQQRPPQRLFQTRKIISPASQEKLCKAMKSIELQDEDISKIHRTCKGNLCFGKQAENTIGGAGGPDQIRRAIKTQNNRNSKYEKNHSHPKGIPKGSNVSAAAPRFSTGCTSIRACSESAIAFSQRQMHDIECLATKLSNELKTMKEIAEERLQREAYPATSLRYNANEARMAIKNVTRVEASARRLLSMMSRDCNRFCKIMKMADNGSNASENVANKEKKITFADEAGEKLCHVKFFENDMASFPGIDGDQEQEFLLK</sequence>
<reference evidence="2 3" key="1">
    <citation type="journal article" date="2013" name="Nat. Genet.">
        <title>The high-quality draft genome of peach (Prunus persica) identifies unique patterns of genetic diversity, domestication and genome evolution.</title>
        <authorList>
            <consortium name="International Peach Genome Initiative"/>
            <person name="Verde I."/>
            <person name="Abbott A.G."/>
            <person name="Scalabrin S."/>
            <person name="Jung S."/>
            <person name="Shu S."/>
            <person name="Marroni F."/>
            <person name="Zhebentyayeva T."/>
            <person name="Dettori M.T."/>
            <person name="Grimwood J."/>
            <person name="Cattonaro F."/>
            <person name="Zuccolo A."/>
            <person name="Rossini L."/>
            <person name="Jenkins J."/>
            <person name="Vendramin E."/>
            <person name="Meisel L.A."/>
            <person name="Decroocq V."/>
            <person name="Sosinski B."/>
            <person name="Prochnik S."/>
            <person name="Mitros T."/>
            <person name="Policriti A."/>
            <person name="Cipriani G."/>
            <person name="Dondini L."/>
            <person name="Ficklin S."/>
            <person name="Goodstein D.M."/>
            <person name="Xuan P."/>
            <person name="Del Fabbro C."/>
            <person name="Aramini V."/>
            <person name="Copetti D."/>
            <person name="Gonzalez S."/>
            <person name="Horner D.S."/>
            <person name="Falchi R."/>
            <person name="Lucas S."/>
            <person name="Mica E."/>
            <person name="Maldonado J."/>
            <person name="Lazzari B."/>
            <person name="Bielenberg D."/>
            <person name="Pirona R."/>
            <person name="Miculan M."/>
            <person name="Barakat A."/>
            <person name="Testolin R."/>
            <person name="Stella A."/>
            <person name="Tartarini S."/>
            <person name="Tonutti P."/>
            <person name="Arus P."/>
            <person name="Orellana A."/>
            <person name="Wells C."/>
            <person name="Main D."/>
            <person name="Vizzotto G."/>
            <person name="Silva H."/>
            <person name="Salamini F."/>
            <person name="Schmutz J."/>
            <person name="Morgante M."/>
            <person name="Rokhsar D.S."/>
        </authorList>
    </citation>
    <scope>NUCLEOTIDE SEQUENCE [LARGE SCALE GENOMIC DNA]</scope>
    <source>
        <strain evidence="3">cv. Nemared</strain>
    </source>
</reference>
<evidence type="ECO:0000313" key="3">
    <source>
        <dbReference type="Proteomes" id="UP000006882"/>
    </source>
</evidence>
<organism evidence="2 3">
    <name type="scientific">Prunus persica</name>
    <name type="common">Peach</name>
    <name type="synonym">Amygdalus persica</name>
    <dbReference type="NCBI Taxonomy" id="3760"/>
    <lineage>
        <taxon>Eukaryota</taxon>
        <taxon>Viridiplantae</taxon>
        <taxon>Streptophyta</taxon>
        <taxon>Embryophyta</taxon>
        <taxon>Tracheophyta</taxon>
        <taxon>Spermatophyta</taxon>
        <taxon>Magnoliopsida</taxon>
        <taxon>eudicotyledons</taxon>
        <taxon>Gunneridae</taxon>
        <taxon>Pentapetalae</taxon>
        <taxon>rosids</taxon>
        <taxon>fabids</taxon>
        <taxon>Rosales</taxon>
        <taxon>Rosaceae</taxon>
        <taxon>Amygdaloideae</taxon>
        <taxon>Amygdaleae</taxon>
        <taxon>Prunus</taxon>
    </lineage>
</organism>
<dbReference type="EMBL" id="CM007651">
    <property type="protein sequence ID" value="ONI32709.1"/>
    <property type="molecule type" value="Genomic_DNA"/>
</dbReference>
<gene>
    <name evidence="2" type="ORF">PRUPE_1G381200</name>
</gene>
<dbReference type="Proteomes" id="UP000006882">
    <property type="component" value="Chromosome G1"/>
</dbReference>
<dbReference type="PANTHER" id="PTHR34461">
    <property type="entry name" value="EXPRESSED PROTEIN"/>
    <property type="match status" value="1"/>
</dbReference>
<keyword evidence="3" id="KW-1185">Reference proteome</keyword>
<dbReference type="AlphaFoldDB" id="A0A251R9J4"/>
<proteinExistence type="predicted"/>
<dbReference type="PANTHER" id="PTHR34461:SF2">
    <property type="entry name" value="EXPRESSED PROTEIN"/>
    <property type="match status" value="1"/>
</dbReference>
<name>A0A251R9J4_PRUPE</name>
<dbReference type="eggNOG" id="ENOG502QVTI">
    <property type="taxonomic scope" value="Eukaryota"/>
</dbReference>
<dbReference type="STRING" id="3760.A0A251R9J4"/>
<dbReference type="Gramene" id="ONI32709">
    <property type="protein sequence ID" value="ONI32709"/>
    <property type="gene ID" value="PRUPE_1G381200"/>
</dbReference>
<evidence type="ECO:0000256" key="1">
    <source>
        <dbReference type="SAM" id="MobiDB-lite"/>
    </source>
</evidence>
<dbReference type="OrthoDB" id="775914at2759"/>
<evidence type="ECO:0000313" key="2">
    <source>
        <dbReference type="EMBL" id="ONI32709.1"/>
    </source>
</evidence>